<dbReference type="OrthoDB" id="9809977at2"/>
<dbReference type="AlphaFoldDB" id="A0A5C8I6U0"/>
<evidence type="ECO:0008006" key="4">
    <source>
        <dbReference type="Google" id="ProtNLM"/>
    </source>
</evidence>
<gene>
    <name evidence="2" type="ORF">FVP77_10015</name>
</gene>
<evidence type="ECO:0000256" key="1">
    <source>
        <dbReference type="SAM" id="Phobius"/>
    </source>
</evidence>
<dbReference type="InterPro" id="IPR049713">
    <property type="entry name" value="Pr6Pr-like"/>
</dbReference>
<feature type="transmembrane region" description="Helical" evidence="1">
    <location>
        <begin position="38"/>
        <end position="63"/>
    </location>
</feature>
<dbReference type="NCBIfam" id="NF038065">
    <property type="entry name" value="Pr6Pr"/>
    <property type="match status" value="1"/>
</dbReference>
<evidence type="ECO:0000313" key="2">
    <source>
        <dbReference type="EMBL" id="TXK13684.1"/>
    </source>
</evidence>
<comment type="caution">
    <text evidence="2">The sequence shown here is derived from an EMBL/GenBank/DDBJ whole genome shotgun (WGS) entry which is preliminary data.</text>
</comment>
<keyword evidence="1" id="KW-0812">Transmembrane</keyword>
<feature type="transmembrane region" description="Helical" evidence="1">
    <location>
        <begin position="75"/>
        <end position="98"/>
    </location>
</feature>
<keyword evidence="1" id="KW-1133">Transmembrane helix</keyword>
<reference evidence="2 3" key="1">
    <citation type="submission" date="2019-08" db="EMBL/GenBank/DDBJ databases">
        <authorList>
            <person name="Dong K."/>
        </authorList>
    </citation>
    <scope>NUCLEOTIDE SEQUENCE [LARGE SCALE GENOMIC DNA]</scope>
    <source>
        <strain evidence="2 3">JCM14558</strain>
    </source>
</reference>
<dbReference type="Proteomes" id="UP000321034">
    <property type="component" value="Unassembled WGS sequence"/>
</dbReference>
<proteinExistence type="predicted"/>
<name>A0A5C8I6U0_9MICO</name>
<feature type="transmembrane region" description="Helical" evidence="1">
    <location>
        <begin position="139"/>
        <end position="158"/>
    </location>
</feature>
<sequence>MNSRVAAILFRLSFAVLSLSAVAWQFFAGTVASGHSILNFFCYFTNLSNILISIVFIASAVRLIRRRADPSETLVSIRGGAVVYIVFVGIVFNTILAAGDIGAIFPWVNVVVHMIVPVAGLVDWIIWSPRRRLPFRVTLWWMVWPVVYSIFSLVRGAISGFYPYPFYNPAVSGGYGGVALWCVGLVVGFFVLAVAVWAIGNARHARAMTARA</sequence>
<feature type="transmembrane region" description="Helical" evidence="1">
    <location>
        <begin position="104"/>
        <end position="127"/>
    </location>
</feature>
<accession>A0A5C8I6U0</accession>
<feature type="transmembrane region" description="Helical" evidence="1">
    <location>
        <begin position="178"/>
        <end position="199"/>
    </location>
</feature>
<dbReference type="EMBL" id="VRSV01000001">
    <property type="protein sequence ID" value="TXK13684.1"/>
    <property type="molecule type" value="Genomic_DNA"/>
</dbReference>
<protein>
    <recommendedName>
        <fullName evidence="4">Pr6Pr family membrane protein</fullName>
    </recommendedName>
</protein>
<keyword evidence="1" id="KW-0472">Membrane</keyword>
<evidence type="ECO:0000313" key="3">
    <source>
        <dbReference type="Proteomes" id="UP000321034"/>
    </source>
</evidence>
<dbReference type="RefSeq" id="WP_147894329.1">
    <property type="nucleotide sequence ID" value="NZ_BAAANR010000001.1"/>
</dbReference>
<keyword evidence="3" id="KW-1185">Reference proteome</keyword>
<organism evidence="2 3">
    <name type="scientific">Microbacterium hatanonis</name>
    <dbReference type="NCBI Taxonomy" id="404366"/>
    <lineage>
        <taxon>Bacteria</taxon>
        <taxon>Bacillati</taxon>
        <taxon>Actinomycetota</taxon>
        <taxon>Actinomycetes</taxon>
        <taxon>Micrococcales</taxon>
        <taxon>Microbacteriaceae</taxon>
        <taxon>Microbacterium</taxon>
    </lineage>
</organism>